<organism evidence="2 3">
    <name type="scientific">Uncinocarpus reesii (strain UAMH 1704)</name>
    <dbReference type="NCBI Taxonomy" id="336963"/>
    <lineage>
        <taxon>Eukaryota</taxon>
        <taxon>Fungi</taxon>
        <taxon>Dikarya</taxon>
        <taxon>Ascomycota</taxon>
        <taxon>Pezizomycotina</taxon>
        <taxon>Eurotiomycetes</taxon>
        <taxon>Eurotiomycetidae</taxon>
        <taxon>Onygenales</taxon>
        <taxon>Onygenaceae</taxon>
        <taxon>Uncinocarpus</taxon>
    </lineage>
</organism>
<proteinExistence type="predicted"/>
<dbReference type="EMBL" id="CH476617">
    <property type="protein sequence ID" value="EEP80810.1"/>
    <property type="molecule type" value="Genomic_DNA"/>
</dbReference>
<sequence length="275" mass="30526">MPPRLSAPSVGQFIRASSKSWQLHPLWSDVSRQASKPPTIFRPKFRATHAWAKYPLTFRFPRPLAKRVVSSPFSAPSIFRFPPRASRRTYSTNSSPSKPLTFSERMRKLSREYGWSALGVYLFLSALDFPFCFAAVRLLGVERIGHYEQTIVESVKSVLGPIWGASKEQTESLDIGDGAIASDIENTAIDHGVIKTEGKMTGEGASTWAPSGVKEALTLTLLDRSGIWTQLALAYAVHKSLIFLRVPLTAAVTPKVVKTLRSWGWNIGKRKPKKG</sequence>
<keyword evidence="3" id="KW-1185">Reference proteome</keyword>
<dbReference type="RefSeq" id="XP_002584963.1">
    <property type="nucleotide sequence ID" value="XM_002584917.1"/>
</dbReference>
<dbReference type="InterPro" id="IPR045866">
    <property type="entry name" value="FAM210A/B-like"/>
</dbReference>
<reference evidence="3" key="1">
    <citation type="journal article" date="2009" name="Genome Res.">
        <title>Comparative genomic analyses of the human fungal pathogens Coccidioides and their relatives.</title>
        <authorList>
            <person name="Sharpton T.J."/>
            <person name="Stajich J.E."/>
            <person name="Rounsley S.D."/>
            <person name="Gardner M.J."/>
            <person name="Wortman J.R."/>
            <person name="Jordar V.S."/>
            <person name="Maiti R."/>
            <person name="Kodira C.D."/>
            <person name="Neafsey D.E."/>
            <person name="Zeng Q."/>
            <person name="Hung C.-Y."/>
            <person name="McMahan C."/>
            <person name="Muszewska A."/>
            <person name="Grynberg M."/>
            <person name="Mandel M.A."/>
            <person name="Kellner E.M."/>
            <person name="Barker B.M."/>
            <person name="Galgiani J.N."/>
            <person name="Orbach M.J."/>
            <person name="Kirkland T.N."/>
            <person name="Cole G.T."/>
            <person name="Henn M.R."/>
            <person name="Birren B.W."/>
            <person name="Taylor J.W."/>
        </authorList>
    </citation>
    <scope>NUCLEOTIDE SEQUENCE [LARGE SCALE GENOMIC DNA]</scope>
    <source>
        <strain evidence="3">UAMH 1704</strain>
    </source>
</reference>
<name>C4JT63_UNCRE</name>
<dbReference type="GeneID" id="8439290"/>
<evidence type="ECO:0000313" key="2">
    <source>
        <dbReference type="EMBL" id="EEP80810.1"/>
    </source>
</evidence>
<dbReference type="PANTHER" id="PTHR21377">
    <property type="entry name" value="PROTEIN FAM210B, MITOCHONDRIAL"/>
    <property type="match status" value="1"/>
</dbReference>
<evidence type="ECO:0000313" key="3">
    <source>
        <dbReference type="Proteomes" id="UP000002058"/>
    </source>
</evidence>
<dbReference type="eggNOG" id="KOG4526">
    <property type="taxonomic scope" value="Eukaryota"/>
</dbReference>
<dbReference type="InterPro" id="IPR009688">
    <property type="entry name" value="FAM210A/B-like_dom"/>
</dbReference>
<gene>
    <name evidence="2" type="ORF">UREG_05652</name>
</gene>
<dbReference type="OMA" id="GEWDGHA"/>
<evidence type="ECO:0000259" key="1">
    <source>
        <dbReference type="Pfam" id="PF06916"/>
    </source>
</evidence>
<dbReference type="HOGENOM" id="CLU_059211_0_1_1"/>
<dbReference type="OrthoDB" id="426386at2759"/>
<accession>C4JT63</accession>
<dbReference type="FunCoup" id="C4JT63">
    <property type="interactions" value="15"/>
</dbReference>
<dbReference type="Proteomes" id="UP000002058">
    <property type="component" value="Unassembled WGS sequence"/>
</dbReference>
<dbReference type="VEuPathDB" id="FungiDB:UREG_05652"/>
<dbReference type="PANTHER" id="PTHR21377:SF0">
    <property type="entry name" value="PROTEIN FAM210B, MITOCHONDRIAL"/>
    <property type="match status" value="1"/>
</dbReference>
<dbReference type="KEGG" id="ure:UREG_05652"/>
<dbReference type="AlphaFoldDB" id="C4JT63"/>
<dbReference type="GO" id="GO:0005739">
    <property type="term" value="C:mitochondrion"/>
    <property type="evidence" value="ECO:0007669"/>
    <property type="project" value="TreeGrafter"/>
</dbReference>
<feature type="domain" description="DUF1279" evidence="1">
    <location>
        <begin position="105"/>
        <end position="254"/>
    </location>
</feature>
<dbReference type="InParanoid" id="C4JT63"/>
<dbReference type="Pfam" id="PF06916">
    <property type="entry name" value="FAM210A-B_dom"/>
    <property type="match status" value="1"/>
</dbReference>
<protein>
    <recommendedName>
        <fullName evidence="1">DUF1279 domain-containing protein</fullName>
    </recommendedName>
</protein>